<feature type="non-terminal residue" evidence="2">
    <location>
        <position position="135"/>
    </location>
</feature>
<comment type="caution">
    <text evidence="2">The sequence shown here is derived from an EMBL/GenBank/DDBJ whole genome shotgun (WGS) entry which is preliminary data.</text>
</comment>
<protein>
    <submittedName>
        <fullName evidence="2">Uncharacterized protein</fullName>
    </submittedName>
</protein>
<feature type="region of interest" description="Disordered" evidence="1">
    <location>
        <begin position="43"/>
        <end position="95"/>
    </location>
</feature>
<dbReference type="AlphaFoldDB" id="A0A9D3MML5"/>
<accession>A0A9D3MML5</accession>
<dbReference type="EMBL" id="JAFIRN010000003">
    <property type="protein sequence ID" value="KAG5851704.1"/>
    <property type="molecule type" value="Genomic_DNA"/>
</dbReference>
<evidence type="ECO:0000313" key="2">
    <source>
        <dbReference type="EMBL" id="KAG5851704.1"/>
    </source>
</evidence>
<dbReference type="Proteomes" id="UP001044222">
    <property type="component" value="Unassembled WGS sequence"/>
</dbReference>
<gene>
    <name evidence="2" type="ORF">ANANG_G00054510</name>
</gene>
<proteinExistence type="predicted"/>
<name>A0A9D3MML5_ANGAN</name>
<keyword evidence="3" id="KW-1185">Reference proteome</keyword>
<organism evidence="2 3">
    <name type="scientific">Anguilla anguilla</name>
    <name type="common">European freshwater eel</name>
    <name type="synonym">Muraena anguilla</name>
    <dbReference type="NCBI Taxonomy" id="7936"/>
    <lineage>
        <taxon>Eukaryota</taxon>
        <taxon>Metazoa</taxon>
        <taxon>Chordata</taxon>
        <taxon>Craniata</taxon>
        <taxon>Vertebrata</taxon>
        <taxon>Euteleostomi</taxon>
        <taxon>Actinopterygii</taxon>
        <taxon>Neopterygii</taxon>
        <taxon>Teleostei</taxon>
        <taxon>Anguilliformes</taxon>
        <taxon>Anguillidae</taxon>
        <taxon>Anguilla</taxon>
    </lineage>
</organism>
<sequence length="135" mass="14826">MDLGEEKTIRWLASILNEFVRVCVCVCVSVGLYVLQLNSLSPKHNPSQGTGPCPNPAARPSVRTHGIRSHRRKVTSRSHNPKSLPPETEQSPLSDPQSSFFLAFSLVYIDSNMGGGVASWVRNWACNQKLVGLIP</sequence>
<feature type="compositionally biased region" description="Basic residues" evidence="1">
    <location>
        <begin position="65"/>
        <end position="80"/>
    </location>
</feature>
<reference evidence="2" key="1">
    <citation type="submission" date="2021-01" db="EMBL/GenBank/DDBJ databases">
        <title>A chromosome-scale assembly of European eel, Anguilla anguilla.</title>
        <authorList>
            <person name="Henkel C."/>
            <person name="Jong-Raadsen S.A."/>
            <person name="Dufour S."/>
            <person name="Weltzien F.-A."/>
            <person name="Palstra A.P."/>
            <person name="Pelster B."/>
            <person name="Spaink H.P."/>
            <person name="Van Den Thillart G.E."/>
            <person name="Jansen H."/>
            <person name="Zahm M."/>
            <person name="Klopp C."/>
            <person name="Cedric C."/>
            <person name="Louis A."/>
            <person name="Berthelot C."/>
            <person name="Parey E."/>
            <person name="Roest Crollius H."/>
            <person name="Montfort J."/>
            <person name="Robinson-Rechavi M."/>
            <person name="Bucao C."/>
            <person name="Bouchez O."/>
            <person name="Gislard M."/>
            <person name="Lluch J."/>
            <person name="Milhes M."/>
            <person name="Lampietro C."/>
            <person name="Lopez Roques C."/>
            <person name="Donnadieu C."/>
            <person name="Braasch I."/>
            <person name="Desvignes T."/>
            <person name="Postlethwait J."/>
            <person name="Bobe J."/>
            <person name="Guiguen Y."/>
            <person name="Dirks R."/>
        </authorList>
    </citation>
    <scope>NUCLEOTIDE SEQUENCE</scope>
    <source>
        <strain evidence="2">Tag_6206</strain>
        <tissue evidence="2">Liver</tissue>
    </source>
</reference>
<evidence type="ECO:0000313" key="3">
    <source>
        <dbReference type="Proteomes" id="UP001044222"/>
    </source>
</evidence>
<evidence type="ECO:0000256" key="1">
    <source>
        <dbReference type="SAM" id="MobiDB-lite"/>
    </source>
</evidence>